<evidence type="ECO:0000313" key="1">
    <source>
        <dbReference type="EMBL" id="MCD7473498.1"/>
    </source>
</evidence>
<sequence length="86" mass="9731">MSEYSSRGYKNLEKLCSCNTSDFDVDIHSKELKFSSPIRVDVKDDAPSSWATVDTIDRQAGDGPSLWQSIDQRDQKLHNHKMISLG</sequence>
<feature type="non-terminal residue" evidence="1">
    <location>
        <position position="86"/>
    </location>
</feature>
<keyword evidence="2" id="KW-1185">Reference proteome</keyword>
<reference evidence="1 2" key="1">
    <citation type="journal article" date="2021" name="BMC Genomics">
        <title>Datura genome reveals duplications of psychoactive alkaloid biosynthetic genes and high mutation rate following tissue culture.</title>
        <authorList>
            <person name="Rajewski A."/>
            <person name="Carter-House D."/>
            <person name="Stajich J."/>
            <person name="Litt A."/>
        </authorList>
    </citation>
    <scope>NUCLEOTIDE SEQUENCE [LARGE SCALE GENOMIC DNA]</scope>
    <source>
        <strain evidence="1">AR-01</strain>
    </source>
</reference>
<evidence type="ECO:0000313" key="2">
    <source>
        <dbReference type="Proteomes" id="UP000823775"/>
    </source>
</evidence>
<gene>
    <name evidence="1" type="ORF">HAX54_015404</name>
</gene>
<dbReference type="EMBL" id="JACEIK010001982">
    <property type="protein sequence ID" value="MCD7473498.1"/>
    <property type="molecule type" value="Genomic_DNA"/>
</dbReference>
<proteinExistence type="predicted"/>
<accession>A0ABS8TQM6</accession>
<dbReference type="Proteomes" id="UP000823775">
    <property type="component" value="Unassembled WGS sequence"/>
</dbReference>
<protein>
    <submittedName>
        <fullName evidence="1">Uncharacterized protein</fullName>
    </submittedName>
</protein>
<name>A0ABS8TQM6_DATST</name>
<organism evidence="1 2">
    <name type="scientific">Datura stramonium</name>
    <name type="common">Jimsonweed</name>
    <name type="synonym">Common thornapple</name>
    <dbReference type="NCBI Taxonomy" id="4076"/>
    <lineage>
        <taxon>Eukaryota</taxon>
        <taxon>Viridiplantae</taxon>
        <taxon>Streptophyta</taxon>
        <taxon>Embryophyta</taxon>
        <taxon>Tracheophyta</taxon>
        <taxon>Spermatophyta</taxon>
        <taxon>Magnoliopsida</taxon>
        <taxon>eudicotyledons</taxon>
        <taxon>Gunneridae</taxon>
        <taxon>Pentapetalae</taxon>
        <taxon>asterids</taxon>
        <taxon>lamiids</taxon>
        <taxon>Solanales</taxon>
        <taxon>Solanaceae</taxon>
        <taxon>Solanoideae</taxon>
        <taxon>Datureae</taxon>
        <taxon>Datura</taxon>
    </lineage>
</organism>
<comment type="caution">
    <text evidence="1">The sequence shown here is derived from an EMBL/GenBank/DDBJ whole genome shotgun (WGS) entry which is preliminary data.</text>
</comment>